<keyword evidence="2" id="KW-0812">Transmembrane</keyword>
<organism evidence="3 4">
    <name type="scientific">Owenia fusiformis</name>
    <name type="common">Polychaete worm</name>
    <dbReference type="NCBI Taxonomy" id="6347"/>
    <lineage>
        <taxon>Eukaryota</taxon>
        <taxon>Metazoa</taxon>
        <taxon>Spiralia</taxon>
        <taxon>Lophotrochozoa</taxon>
        <taxon>Annelida</taxon>
        <taxon>Polychaeta</taxon>
        <taxon>Sedentaria</taxon>
        <taxon>Canalipalpata</taxon>
        <taxon>Sabellida</taxon>
        <taxon>Oweniida</taxon>
        <taxon>Oweniidae</taxon>
        <taxon>Owenia</taxon>
    </lineage>
</organism>
<feature type="compositionally biased region" description="Basic and acidic residues" evidence="1">
    <location>
        <begin position="11"/>
        <end position="26"/>
    </location>
</feature>
<proteinExistence type="predicted"/>
<keyword evidence="4" id="KW-1185">Reference proteome</keyword>
<dbReference type="EMBL" id="CAIIXF020000012">
    <property type="protein sequence ID" value="CAH1801906.1"/>
    <property type="molecule type" value="Genomic_DNA"/>
</dbReference>
<evidence type="ECO:0000313" key="4">
    <source>
        <dbReference type="Proteomes" id="UP000749559"/>
    </source>
</evidence>
<protein>
    <submittedName>
        <fullName evidence="3">Uncharacterized protein</fullName>
    </submittedName>
</protein>
<accession>A0A8J1TM20</accession>
<sequence length="174" mass="19753">MLNNNKNRKNISHEENTDKHVTAPGDERHVLIDQSDTRRDGHIEQFELETKTHNNGPDKMKSRKVQICICFVVITIILALAAGVALLVTGSTVQIPKLSVLTHEVDNSDEMTKNHDLKSSKIHNYRNKTLNSSTHGYSYLVDDSWMKNREKNATKTTSVMCRLFPDVLPKLCLL</sequence>
<evidence type="ECO:0000256" key="1">
    <source>
        <dbReference type="SAM" id="MobiDB-lite"/>
    </source>
</evidence>
<feature type="region of interest" description="Disordered" evidence="1">
    <location>
        <begin position="1"/>
        <end position="26"/>
    </location>
</feature>
<gene>
    <name evidence="3" type="ORF">OFUS_LOCUS25639</name>
</gene>
<keyword evidence="2" id="KW-1133">Transmembrane helix</keyword>
<feature type="transmembrane region" description="Helical" evidence="2">
    <location>
        <begin position="67"/>
        <end position="88"/>
    </location>
</feature>
<feature type="compositionally biased region" description="Basic residues" evidence="1">
    <location>
        <begin position="1"/>
        <end position="10"/>
    </location>
</feature>
<dbReference type="Proteomes" id="UP000749559">
    <property type="component" value="Unassembled WGS sequence"/>
</dbReference>
<keyword evidence="2" id="KW-0472">Membrane</keyword>
<evidence type="ECO:0000313" key="3">
    <source>
        <dbReference type="EMBL" id="CAH1801906.1"/>
    </source>
</evidence>
<dbReference type="AlphaFoldDB" id="A0A8J1TM20"/>
<evidence type="ECO:0000256" key="2">
    <source>
        <dbReference type="SAM" id="Phobius"/>
    </source>
</evidence>
<name>A0A8J1TM20_OWEFU</name>
<comment type="caution">
    <text evidence="3">The sequence shown here is derived from an EMBL/GenBank/DDBJ whole genome shotgun (WGS) entry which is preliminary data.</text>
</comment>
<reference evidence="3" key="1">
    <citation type="submission" date="2022-03" db="EMBL/GenBank/DDBJ databases">
        <authorList>
            <person name="Martin C."/>
        </authorList>
    </citation>
    <scope>NUCLEOTIDE SEQUENCE</scope>
</reference>